<keyword evidence="5" id="KW-0326">Glycosidase</keyword>
<dbReference type="EMBL" id="JACHEB010000002">
    <property type="protein sequence ID" value="MBB5327503.1"/>
    <property type="molecule type" value="Genomic_DNA"/>
</dbReference>
<dbReference type="Pfam" id="PF01915">
    <property type="entry name" value="Glyco_hydro_3_C"/>
    <property type="match status" value="1"/>
</dbReference>
<dbReference type="Proteomes" id="UP000535182">
    <property type="component" value="Unassembled WGS sequence"/>
</dbReference>
<dbReference type="Pfam" id="PF14310">
    <property type="entry name" value="Fn3-like"/>
    <property type="match status" value="1"/>
</dbReference>
<dbReference type="InterPro" id="IPR036962">
    <property type="entry name" value="Glyco_hydro_3_N_sf"/>
</dbReference>
<dbReference type="PANTHER" id="PTHR42721:SF3">
    <property type="entry name" value="BETA-D-XYLOSIDASE 5-RELATED"/>
    <property type="match status" value="1"/>
</dbReference>
<dbReference type="Pfam" id="PF07691">
    <property type="entry name" value="PA14"/>
    <property type="match status" value="1"/>
</dbReference>
<proteinExistence type="inferred from homology"/>
<evidence type="ECO:0000256" key="1">
    <source>
        <dbReference type="ARBA" id="ARBA00005336"/>
    </source>
</evidence>
<dbReference type="SUPFAM" id="SSF56988">
    <property type="entry name" value="Anthrax protective antigen"/>
    <property type="match status" value="1"/>
</dbReference>
<name>A0A9X0U2Q3_9BACT</name>
<dbReference type="SUPFAM" id="SSF51445">
    <property type="entry name" value="(Trans)glycosidases"/>
    <property type="match status" value="1"/>
</dbReference>
<dbReference type="InterPro" id="IPR013783">
    <property type="entry name" value="Ig-like_fold"/>
</dbReference>
<dbReference type="SMART" id="SM00758">
    <property type="entry name" value="PA14"/>
    <property type="match status" value="1"/>
</dbReference>
<sequence length="896" mass="97152">MHRFGMTLLAISLGPYAFSQTADRLPYQDPHLPAQQRAADLVSRMTLDEKAAQLEDWATAIPRLGVPDYQTWSEALHGVANSGFATVFPQAIGLAATWNTALVQQIGDVISTEARAKFNQAQREGNHRIFYGLTFWSPNINIFRDPRWGRGQETYGEDPFLTGKMGVAFITGVQGSDPEHPKAIATSKHFAVHSGPESQRHVFDAKIEPRDLEETYLPAFRSTVVDGHVKSVMCAYNAVDGVAACANDMLLKQHLREAWHFNGFVVSDCAAIVDVTNGHHNAPDILHAAALSIRSGTDLSCSIWSPGFNTLAAAVRQGIVPEDLLTRSAQRLYTARFQLGMFDTSGLYDAIPYSVNASDEHRAIALKAAEESLVLLKNDGLLPLEKSPNQIAVIGPTADLLVSLEGNYNGTALHPVSPLDGIEQQFPHAKIHYAQGASLADGAEVPVPRTVFVEGLKTEFFATADWTGRPVAIRTDHEIQYDWRDSPPTPEVATHDYSVRWSGKIQMPASGKYRFKLEGGQSFPYSPKESYRVVFDGKVLLEGNLNGGKLEMGAFSVQSGASPTAPPVMSGSKPANFELNFDDTRPHNIEVFYSHLGERAGGGLTLKWQAPAQAQLDEAVTAAKQSDVVVVFVGLSPQLEGEEMPIKIEGFSGGDRTNIDLPASQQRMLEAVAATGKPVVIVSLSGSALALRWAKQHANAIIQAWYPGVDGGTAIARTIAGLNNPAGRLPVTFYAATEDLPAFTNYSLKNRTYRYFSGEPLWGFGFGMSYTTFKYDQISLSATSLDAGNPLTATVAVTNTGSREGDEVVEAYLKTPQVNGPVRTLVGFQRVHLNPGEHRSVSLVLAPRSLSSVDDLGQRSILPGTYQLTLGSAQPGQSSESSKTTFVIRKTMSLPK</sequence>
<evidence type="ECO:0000313" key="5">
    <source>
        <dbReference type="EMBL" id="MBB5327503.1"/>
    </source>
</evidence>
<gene>
    <name evidence="5" type="ORF">HDF14_001108</name>
</gene>
<dbReference type="GO" id="GO:0045493">
    <property type="term" value="P:xylan catabolic process"/>
    <property type="evidence" value="ECO:0007669"/>
    <property type="project" value="InterPro"/>
</dbReference>
<dbReference type="Gene3D" id="3.90.182.10">
    <property type="entry name" value="Toxin - Anthrax Protective Antigen,domain 1"/>
    <property type="match status" value="1"/>
</dbReference>
<organism evidence="5 6">
    <name type="scientific">Tunturiibacter gelidiferens</name>
    <dbReference type="NCBI Taxonomy" id="3069689"/>
    <lineage>
        <taxon>Bacteria</taxon>
        <taxon>Pseudomonadati</taxon>
        <taxon>Acidobacteriota</taxon>
        <taxon>Terriglobia</taxon>
        <taxon>Terriglobales</taxon>
        <taxon>Acidobacteriaceae</taxon>
        <taxon>Tunturiibacter</taxon>
    </lineage>
</organism>
<keyword evidence="6" id="KW-1185">Reference proteome</keyword>
<dbReference type="InterPro" id="IPR044993">
    <property type="entry name" value="BXL"/>
</dbReference>
<dbReference type="InterPro" id="IPR002772">
    <property type="entry name" value="Glyco_hydro_3_C"/>
</dbReference>
<protein>
    <submittedName>
        <fullName evidence="5">Beta-glucosidase</fullName>
        <ecNumber evidence="5">3.2.1.21</ecNumber>
    </submittedName>
</protein>
<dbReference type="InterPro" id="IPR037524">
    <property type="entry name" value="PA14/GLEYA"/>
</dbReference>
<dbReference type="InterPro" id="IPR011658">
    <property type="entry name" value="PA14_dom"/>
</dbReference>
<dbReference type="SMART" id="SM01217">
    <property type="entry name" value="Fn3_like"/>
    <property type="match status" value="1"/>
</dbReference>
<dbReference type="PROSITE" id="PS51820">
    <property type="entry name" value="PA14"/>
    <property type="match status" value="1"/>
</dbReference>
<evidence type="ECO:0000256" key="3">
    <source>
        <dbReference type="ARBA" id="ARBA00022801"/>
    </source>
</evidence>
<dbReference type="EC" id="3.2.1.21" evidence="5"/>
<reference evidence="5 6" key="1">
    <citation type="submission" date="2020-08" db="EMBL/GenBank/DDBJ databases">
        <title>Genomic Encyclopedia of Type Strains, Phase IV (KMG-V): Genome sequencing to study the core and pangenomes of soil and plant-associated prokaryotes.</title>
        <authorList>
            <person name="Whitman W."/>
        </authorList>
    </citation>
    <scope>NUCLEOTIDE SEQUENCE [LARGE SCALE GENOMIC DNA]</scope>
    <source>
        <strain evidence="5 6">X5P2</strain>
    </source>
</reference>
<dbReference type="Gene3D" id="3.40.50.1700">
    <property type="entry name" value="Glycoside hydrolase family 3 C-terminal domain"/>
    <property type="match status" value="2"/>
</dbReference>
<dbReference type="GO" id="GO:0031222">
    <property type="term" value="P:arabinan catabolic process"/>
    <property type="evidence" value="ECO:0007669"/>
    <property type="project" value="TreeGrafter"/>
</dbReference>
<dbReference type="GO" id="GO:0046556">
    <property type="term" value="F:alpha-L-arabinofuranosidase activity"/>
    <property type="evidence" value="ECO:0007669"/>
    <property type="project" value="TreeGrafter"/>
</dbReference>
<comment type="similarity">
    <text evidence="1">Belongs to the glycosyl hydrolase 3 family.</text>
</comment>
<dbReference type="InterPro" id="IPR026891">
    <property type="entry name" value="Fn3-like"/>
</dbReference>
<dbReference type="InterPro" id="IPR036881">
    <property type="entry name" value="Glyco_hydro_3_C_sf"/>
</dbReference>
<evidence type="ECO:0000313" key="6">
    <source>
        <dbReference type="Proteomes" id="UP000535182"/>
    </source>
</evidence>
<keyword evidence="2" id="KW-0732">Signal</keyword>
<dbReference type="PRINTS" id="PR00133">
    <property type="entry name" value="GLHYDRLASE3"/>
</dbReference>
<dbReference type="AlphaFoldDB" id="A0A9X0U2Q3"/>
<dbReference type="GO" id="GO:0008422">
    <property type="term" value="F:beta-glucosidase activity"/>
    <property type="evidence" value="ECO:0007669"/>
    <property type="project" value="UniProtKB-EC"/>
</dbReference>
<evidence type="ECO:0000256" key="2">
    <source>
        <dbReference type="ARBA" id="ARBA00022729"/>
    </source>
</evidence>
<dbReference type="Gene3D" id="3.20.20.300">
    <property type="entry name" value="Glycoside hydrolase, family 3, N-terminal domain"/>
    <property type="match status" value="1"/>
</dbReference>
<dbReference type="Gene3D" id="2.60.40.10">
    <property type="entry name" value="Immunoglobulins"/>
    <property type="match status" value="1"/>
</dbReference>
<dbReference type="Pfam" id="PF00933">
    <property type="entry name" value="Glyco_hydro_3"/>
    <property type="match status" value="1"/>
</dbReference>
<dbReference type="SUPFAM" id="SSF52279">
    <property type="entry name" value="Beta-D-glucan exohydrolase, C-terminal domain"/>
    <property type="match status" value="1"/>
</dbReference>
<feature type="domain" description="PA14" evidence="4">
    <location>
        <begin position="451"/>
        <end position="624"/>
    </location>
</feature>
<dbReference type="GO" id="GO:0009044">
    <property type="term" value="F:xylan 1,4-beta-xylosidase activity"/>
    <property type="evidence" value="ECO:0007669"/>
    <property type="project" value="InterPro"/>
</dbReference>
<evidence type="ECO:0000259" key="4">
    <source>
        <dbReference type="PROSITE" id="PS51820"/>
    </source>
</evidence>
<dbReference type="RefSeq" id="WP_183974243.1">
    <property type="nucleotide sequence ID" value="NZ_JACHEB010000002.1"/>
</dbReference>
<keyword evidence="3 5" id="KW-0378">Hydrolase</keyword>
<comment type="caution">
    <text evidence="5">The sequence shown here is derived from an EMBL/GenBank/DDBJ whole genome shotgun (WGS) entry which is preliminary data.</text>
</comment>
<dbReference type="InterPro" id="IPR001764">
    <property type="entry name" value="Glyco_hydro_3_N"/>
</dbReference>
<accession>A0A9X0U2Q3</accession>
<dbReference type="PANTHER" id="PTHR42721">
    <property type="entry name" value="SUGAR HYDROLASE-RELATED"/>
    <property type="match status" value="1"/>
</dbReference>
<dbReference type="InterPro" id="IPR017853">
    <property type="entry name" value="GH"/>
</dbReference>